<keyword evidence="3" id="KW-1185">Reference proteome</keyword>
<dbReference type="AlphaFoldDB" id="A0AAD7EB73"/>
<evidence type="ECO:0000313" key="3">
    <source>
        <dbReference type="Proteomes" id="UP001218218"/>
    </source>
</evidence>
<feature type="compositionally biased region" description="Pro residues" evidence="1">
    <location>
        <begin position="92"/>
        <end position="102"/>
    </location>
</feature>
<gene>
    <name evidence="2" type="ORF">DFH08DRAFT_1049942</name>
</gene>
<evidence type="ECO:0000313" key="2">
    <source>
        <dbReference type="EMBL" id="KAJ7309299.1"/>
    </source>
</evidence>
<feature type="region of interest" description="Disordered" evidence="1">
    <location>
        <begin position="83"/>
        <end position="107"/>
    </location>
</feature>
<reference evidence="2" key="1">
    <citation type="submission" date="2023-03" db="EMBL/GenBank/DDBJ databases">
        <title>Massive genome expansion in bonnet fungi (Mycena s.s.) driven by repeated elements and novel gene families across ecological guilds.</title>
        <authorList>
            <consortium name="Lawrence Berkeley National Laboratory"/>
            <person name="Harder C.B."/>
            <person name="Miyauchi S."/>
            <person name="Viragh M."/>
            <person name="Kuo A."/>
            <person name="Thoen E."/>
            <person name="Andreopoulos B."/>
            <person name="Lu D."/>
            <person name="Skrede I."/>
            <person name="Drula E."/>
            <person name="Henrissat B."/>
            <person name="Morin E."/>
            <person name="Kohler A."/>
            <person name="Barry K."/>
            <person name="LaButti K."/>
            <person name="Morin E."/>
            <person name="Salamov A."/>
            <person name="Lipzen A."/>
            <person name="Mereny Z."/>
            <person name="Hegedus B."/>
            <person name="Baldrian P."/>
            <person name="Stursova M."/>
            <person name="Weitz H."/>
            <person name="Taylor A."/>
            <person name="Grigoriev I.V."/>
            <person name="Nagy L.G."/>
            <person name="Martin F."/>
            <person name="Kauserud H."/>
        </authorList>
    </citation>
    <scope>NUCLEOTIDE SEQUENCE</scope>
    <source>
        <strain evidence="2">CBHHK002</strain>
    </source>
</reference>
<protein>
    <submittedName>
        <fullName evidence="2">Uncharacterized protein</fullName>
    </submittedName>
</protein>
<proteinExistence type="predicted"/>
<dbReference type="EMBL" id="JARIHO010000082">
    <property type="protein sequence ID" value="KAJ7309299.1"/>
    <property type="molecule type" value="Genomic_DNA"/>
</dbReference>
<evidence type="ECO:0000256" key="1">
    <source>
        <dbReference type="SAM" id="MobiDB-lite"/>
    </source>
</evidence>
<comment type="caution">
    <text evidence="2">The sequence shown here is derived from an EMBL/GenBank/DDBJ whole genome shotgun (WGS) entry which is preliminary data.</text>
</comment>
<name>A0AAD7EB73_9AGAR</name>
<organism evidence="2 3">
    <name type="scientific">Mycena albidolilacea</name>
    <dbReference type="NCBI Taxonomy" id="1033008"/>
    <lineage>
        <taxon>Eukaryota</taxon>
        <taxon>Fungi</taxon>
        <taxon>Dikarya</taxon>
        <taxon>Basidiomycota</taxon>
        <taxon>Agaricomycotina</taxon>
        <taxon>Agaricomycetes</taxon>
        <taxon>Agaricomycetidae</taxon>
        <taxon>Agaricales</taxon>
        <taxon>Marasmiineae</taxon>
        <taxon>Mycenaceae</taxon>
        <taxon>Mycena</taxon>
    </lineage>
</organism>
<dbReference type="Proteomes" id="UP001218218">
    <property type="component" value="Unassembled WGS sequence"/>
</dbReference>
<sequence>MILHDTCCPAALLLLPHACPPPGPCSSPATAPAPAPAPAALASCSALCLPPHSCSPRSRLSTPPRPAPAPALAPAPAPLRGSAPCRSMHTPALPPAPTPAPAPAHTAARSCSPRSFVPTASNLHPPALCSFGASLLPGPLLDTGMHTYLADSTCSDEHCNYGQMQCTSTKAGTHLASSLAPAAPSRAHAPAPLPLASVLYAPAPRCATSTAAPALNFRRARLLALPVRWSQLPPARSNLHHTHRLLICRGHGVSVAMYRRTLQNLWRLRALVLAWLVAREAFARDIRYALCLDAH</sequence>
<accession>A0AAD7EB73</accession>